<dbReference type="EMBL" id="BAAAVI010000010">
    <property type="protein sequence ID" value="GAA2860307.1"/>
    <property type="molecule type" value="Genomic_DNA"/>
</dbReference>
<evidence type="ECO:0000313" key="3">
    <source>
        <dbReference type="Proteomes" id="UP001500831"/>
    </source>
</evidence>
<accession>A0ABP6IA15</accession>
<comment type="caution">
    <text evidence="2">The sequence shown here is derived from an EMBL/GenBank/DDBJ whole genome shotgun (WGS) entry which is preliminary data.</text>
</comment>
<sequence length="150" mass="15624">MPSSARLRGAEGPQGEQPDLAVAEEEQGIEIHAVAEQAPVQARDRAVAGSVLENTDHLSGDHGLTAPYGGPHGQVGRPEAAGVEHGHHTSSRQGPGVTDRPRPGGPDPGAGPRVEIDASVTGQPRLRRGCETPEHPWPPGDGPLPPWGRR</sequence>
<evidence type="ECO:0000313" key="2">
    <source>
        <dbReference type="EMBL" id="GAA2860307.1"/>
    </source>
</evidence>
<feature type="region of interest" description="Disordered" evidence="1">
    <location>
        <begin position="1"/>
        <end position="150"/>
    </location>
</feature>
<proteinExistence type="predicted"/>
<keyword evidence="3" id="KW-1185">Reference proteome</keyword>
<reference evidence="3" key="1">
    <citation type="journal article" date="2019" name="Int. J. Syst. Evol. Microbiol.">
        <title>The Global Catalogue of Microorganisms (GCM) 10K type strain sequencing project: providing services to taxonomists for standard genome sequencing and annotation.</title>
        <authorList>
            <consortium name="The Broad Institute Genomics Platform"/>
            <consortium name="The Broad Institute Genome Sequencing Center for Infectious Disease"/>
            <person name="Wu L."/>
            <person name="Ma J."/>
        </authorList>
    </citation>
    <scope>NUCLEOTIDE SEQUENCE [LARGE SCALE GENOMIC DNA]</scope>
    <source>
        <strain evidence="3">JCM 6242</strain>
    </source>
</reference>
<gene>
    <name evidence="2" type="ORF">GCM10010517_18930</name>
</gene>
<protein>
    <submittedName>
        <fullName evidence="2">Uncharacterized protein</fullName>
    </submittedName>
</protein>
<feature type="compositionally biased region" description="Pro residues" evidence="1">
    <location>
        <begin position="135"/>
        <end position="150"/>
    </location>
</feature>
<name>A0ABP6IA15_9ACTN</name>
<organism evidence="2 3">
    <name type="scientific">Streptosporangium fragile</name>
    <dbReference type="NCBI Taxonomy" id="46186"/>
    <lineage>
        <taxon>Bacteria</taxon>
        <taxon>Bacillati</taxon>
        <taxon>Actinomycetota</taxon>
        <taxon>Actinomycetes</taxon>
        <taxon>Streptosporangiales</taxon>
        <taxon>Streptosporangiaceae</taxon>
        <taxon>Streptosporangium</taxon>
    </lineage>
</organism>
<evidence type="ECO:0000256" key="1">
    <source>
        <dbReference type="SAM" id="MobiDB-lite"/>
    </source>
</evidence>
<dbReference type="Proteomes" id="UP001500831">
    <property type="component" value="Unassembled WGS sequence"/>
</dbReference>